<gene>
    <name evidence="3" type="ORF">M0812_05509</name>
</gene>
<accession>A0AAV8A4Y2</accession>
<evidence type="ECO:0000313" key="3">
    <source>
        <dbReference type="EMBL" id="KAJ3449363.1"/>
    </source>
</evidence>
<dbReference type="PROSITE" id="PS50858">
    <property type="entry name" value="BSD"/>
    <property type="match status" value="1"/>
</dbReference>
<protein>
    <submittedName>
        <fullName evidence="3">Synapse-associated protein</fullName>
    </submittedName>
</protein>
<feature type="region of interest" description="Disordered" evidence="1">
    <location>
        <begin position="1"/>
        <end position="112"/>
    </location>
</feature>
<organism evidence="3 4">
    <name type="scientific">Anaeramoeba flamelloides</name>
    <dbReference type="NCBI Taxonomy" id="1746091"/>
    <lineage>
        <taxon>Eukaryota</taxon>
        <taxon>Metamonada</taxon>
        <taxon>Anaeramoebidae</taxon>
        <taxon>Anaeramoeba</taxon>
    </lineage>
</organism>
<dbReference type="Gene3D" id="1.10.3970.10">
    <property type="entry name" value="BSD domain"/>
    <property type="match status" value="1"/>
</dbReference>
<evidence type="ECO:0000256" key="1">
    <source>
        <dbReference type="SAM" id="MobiDB-lite"/>
    </source>
</evidence>
<reference evidence="3" key="1">
    <citation type="submission" date="2022-08" db="EMBL/GenBank/DDBJ databases">
        <title>Novel sulphate-reducing endosymbionts in the free-living metamonad Anaeramoeba.</title>
        <authorList>
            <person name="Jerlstrom-Hultqvist J."/>
            <person name="Cepicka I."/>
            <person name="Gallot-Lavallee L."/>
            <person name="Salas-Leiva D."/>
            <person name="Curtis B.A."/>
            <person name="Zahonova K."/>
            <person name="Pipaliya S."/>
            <person name="Dacks J."/>
            <person name="Roger A.J."/>
        </authorList>
    </citation>
    <scope>NUCLEOTIDE SEQUENCE</scope>
    <source>
        <strain evidence="3">Busselton2</strain>
    </source>
</reference>
<feature type="compositionally biased region" description="Basic and acidic residues" evidence="1">
    <location>
        <begin position="67"/>
        <end position="107"/>
    </location>
</feature>
<dbReference type="Proteomes" id="UP001146793">
    <property type="component" value="Unassembled WGS sequence"/>
</dbReference>
<feature type="compositionally biased region" description="Basic and acidic residues" evidence="1">
    <location>
        <begin position="279"/>
        <end position="291"/>
    </location>
</feature>
<evidence type="ECO:0000313" key="4">
    <source>
        <dbReference type="Proteomes" id="UP001146793"/>
    </source>
</evidence>
<feature type="compositionally biased region" description="Basic and acidic residues" evidence="1">
    <location>
        <begin position="11"/>
        <end position="41"/>
    </location>
</feature>
<name>A0AAV8A4Y2_9EUKA</name>
<feature type="compositionally biased region" description="Low complexity" evidence="1">
    <location>
        <begin position="1"/>
        <end position="10"/>
    </location>
</feature>
<feature type="region of interest" description="Disordered" evidence="1">
    <location>
        <begin position="329"/>
        <end position="362"/>
    </location>
</feature>
<feature type="compositionally biased region" description="Basic and acidic residues" evidence="1">
    <location>
        <begin position="332"/>
        <end position="342"/>
    </location>
</feature>
<comment type="caution">
    <text evidence="3">The sequence shown here is derived from an EMBL/GenBank/DDBJ whole genome shotgun (WGS) entry which is preliminary data.</text>
</comment>
<feature type="compositionally biased region" description="Polar residues" evidence="1">
    <location>
        <begin position="42"/>
        <end position="51"/>
    </location>
</feature>
<proteinExistence type="predicted"/>
<dbReference type="SMART" id="SM00751">
    <property type="entry name" value="BSD"/>
    <property type="match status" value="1"/>
</dbReference>
<feature type="region of interest" description="Disordered" evidence="1">
    <location>
        <begin position="279"/>
        <end position="312"/>
    </location>
</feature>
<evidence type="ECO:0000259" key="2">
    <source>
        <dbReference type="PROSITE" id="PS50858"/>
    </source>
</evidence>
<dbReference type="InterPro" id="IPR005607">
    <property type="entry name" value="BSD_dom"/>
</dbReference>
<dbReference type="EMBL" id="JANTQA010000012">
    <property type="protein sequence ID" value="KAJ3449363.1"/>
    <property type="molecule type" value="Genomic_DNA"/>
</dbReference>
<dbReference type="SUPFAM" id="SSF140383">
    <property type="entry name" value="BSD domain-like"/>
    <property type="match status" value="1"/>
</dbReference>
<sequence length="404" mass="47979">MSQQQTNTNENENKIKTKEETNKTDKPNTTNENKKQTKEETNNTYKPNTANDNEKPLQGENQIINTTEKKLQKEKKEEKQNLKEFTKRQENEKEKDKITITKKETTNTDKQNNPIKESFFDFNFNSSWVGDVTEKISSVSDKYGVSEKFSKLTNSVKETFFTDEDEILKKKRKLPAWQAYALDKIHEEELQLQIKYLSKKTSNFTNPPTKQKEFNFKLSDYANMANATIKEDKRLLKIYKYLVFEKKRIKQEDFWKNYFWRIEVIVENTLLIRKKMENSQDANKMKKENEINGKGNKNPQDENKNETNNTSTNINKTIEDLQNELNQLGIDVDNKKEEKSKTEQNSGINEDNKHNENWKSNLLDELDLEQDLKQKISKKQDKQKMIEPIDDKWLEDFKKDLEEH</sequence>
<dbReference type="InterPro" id="IPR035925">
    <property type="entry name" value="BSD_dom_sf"/>
</dbReference>
<feature type="domain" description="BSD" evidence="2">
    <location>
        <begin position="212"/>
        <end position="266"/>
    </location>
</feature>
<dbReference type="AlphaFoldDB" id="A0AAV8A4Y2"/>